<dbReference type="InterPro" id="IPR013320">
    <property type="entry name" value="ConA-like_dom_sf"/>
</dbReference>
<evidence type="ECO:0000313" key="9">
    <source>
        <dbReference type="EMBL" id="PSC75140.1"/>
    </source>
</evidence>
<dbReference type="InterPro" id="IPR051214">
    <property type="entry name" value="GH32_Enzymes"/>
</dbReference>
<feature type="domain" description="Glycosyl hydrolase family 32 N-terminal" evidence="7">
    <location>
        <begin position="331"/>
        <end position="471"/>
    </location>
</feature>
<feature type="region of interest" description="Disordered" evidence="6">
    <location>
        <begin position="585"/>
        <end position="615"/>
    </location>
</feature>
<evidence type="ECO:0000256" key="4">
    <source>
        <dbReference type="ARBA" id="ARBA00023295"/>
    </source>
</evidence>
<dbReference type="SMART" id="SM00640">
    <property type="entry name" value="Glyco_32"/>
    <property type="match status" value="1"/>
</dbReference>
<evidence type="ECO:0000313" key="10">
    <source>
        <dbReference type="Proteomes" id="UP000239649"/>
    </source>
</evidence>
<dbReference type="Gene3D" id="2.60.120.560">
    <property type="entry name" value="Exo-inulinase, domain 1"/>
    <property type="match status" value="1"/>
</dbReference>
<dbReference type="InterPro" id="IPR013189">
    <property type="entry name" value="Glyco_hydro_32_C"/>
</dbReference>
<evidence type="ECO:0000256" key="6">
    <source>
        <dbReference type="SAM" id="MobiDB-lite"/>
    </source>
</evidence>
<dbReference type="PROSITE" id="PS00609">
    <property type="entry name" value="GLYCOSYL_HYDROL_F32"/>
    <property type="match status" value="1"/>
</dbReference>
<name>A0A2P6VM29_9CHLO</name>
<dbReference type="Gene3D" id="2.115.10.20">
    <property type="entry name" value="Glycosyl hydrolase domain, family 43"/>
    <property type="match status" value="1"/>
</dbReference>
<evidence type="ECO:0000256" key="2">
    <source>
        <dbReference type="ARBA" id="ARBA00012758"/>
    </source>
</evidence>
<protein>
    <recommendedName>
        <fullName evidence="2">beta-fructofuranosidase</fullName>
        <ecNumber evidence="2">3.2.1.26</ecNumber>
    </recommendedName>
</protein>
<evidence type="ECO:0000256" key="1">
    <source>
        <dbReference type="ARBA" id="ARBA00009902"/>
    </source>
</evidence>
<dbReference type="GO" id="GO:0004564">
    <property type="term" value="F:beta-fructofuranosidase activity"/>
    <property type="evidence" value="ECO:0007669"/>
    <property type="project" value="UniProtKB-EC"/>
</dbReference>
<dbReference type="Proteomes" id="UP000239649">
    <property type="component" value="Unassembled WGS sequence"/>
</dbReference>
<keyword evidence="3 5" id="KW-0378">Hydrolase</keyword>
<dbReference type="PANTHER" id="PTHR43101">
    <property type="entry name" value="BETA-FRUCTOSIDASE"/>
    <property type="match status" value="1"/>
</dbReference>
<comment type="similarity">
    <text evidence="1 5">Belongs to the glycosyl hydrolase 32 family.</text>
</comment>
<feature type="region of interest" description="Disordered" evidence="6">
    <location>
        <begin position="209"/>
        <end position="246"/>
    </location>
</feature>
<evidence type="ECO:0000259" key="7">
    <source>
        <dbReference type="Pfam" id="PF00251"/>
    </source>
</evidence>
<evidence type="ECO:0000256" key="3">
    <source>
        <dbReference type="ARBA" id="ARBA00022801"/>
    </source>
</evidence>
<feature type="domain" description="Glycosyl hydrolase family 32 C-terminal" evidence="8">
    <location>
        <begin position="672"/>
        <end position="721"/>
    </location>
</feature>
<dbReference type="SUPFAM" id="SSF75005">
    <property type="entry name" value="Arabinanase/levansucrase/invertase"/>
    <property type="match status" value="1"/>
</dbReference>
<dbReference type="AlphaFoldDB" id="A0A2P6VM29"/>
<dbReference type="InterPro" id="IPR001362">
    <property type="entry name" value="Glyco_hydro_32"/>
</dbReference>
<dbReference type="STRING" id="554055.A0A2P6VM29"/>
<evidence type="ECO:0000256" key="5">
    <source>
        <dbReference type="RuleBase" id="RU362110"/>
    </source>
</evidence>
<evidence type="ECO:0000259" key="8">
    <source>
        <dbReference type="Pfam" id="PF08244"/>
    </source>
</evidence>
<dbReference type="InterPro" id="IPR013148">
    <property type="entry name" value="Glyco_hydro_32_N"/>
</dbReference>
<feature type="compositionally biased region" description="Low complexity" evidence="6">
    <location>
        <begin position="219"/>
        <end position="231"/>
    </location>
</feature>
<dbReference type="GO" id="GO:0005975">
    <property type="term" value="P:carbohydrate metabolic process"/>
    <property type="evidence" value="ECO:0007669"/>
    <property type="project" value="InterPro"/>
</dbReference>
<dbReference type="Pfam" id="PF00251">
    <property type="entry name" value="Glyco_hydro_32N"/>
    <property type="match status" value="2"/>
</dbReference>
<dbReference type="InterPro" id="IPR023296">
    <property type="entry name" value="Glyco_hydro_beta-prop_sf"/>
</dbReference>
<accession>A0A2P6VM29</accession>
<keyword evidence="4 5" id="KW-0326">Glycosidase</keyword>
<feature type="region of interest" description="Disordered" evidence="6">
    <location>
        <begin position="272"/>
        <end position="291"/>
    </location>
</feature>
<keyword evidence="10" id="KW-1185">Reference proteome</keyword>
<dbReference type="Pfam" id="PF08244">
    <property type="entry name" value="Glyco_hydro_32C"/>
    <property type="match status" value="1"/>
</dbReference>
<gene>
    <name evidence="9" type="ORF">C2E20_1828</name>
</gene>
<dbReference type="EC" id="3.2.1.26" evidence="2"/>
<feature type="domain" description="Glycosyl hydrolase family 32 N-terminal" evidence="7">
    <location>
        <begin position="40"/>
        <end position="133"/>
    </location>
</feature>
<dbReference type="PANTHER" id="PTHR43101:SF1">
    <property type="entry name" value="BETA-FRUCTOSIDASE"/>
    <property type="match status" value="1"/>
</dbReference>
<dbReference type="EMBL" id="LHPF02000003">
    <property type="protein sequence ID" value="PSC75140.1"/>
    <property type="molecule type" value="Genomic_DNA"/>
</dbReference>
<dbReference type="SUPFAM" id="SSF49899">
    <property type="entry name" value="Concanavalin A-like lectins/glucanases"/>
    <property type="match status" value="1"/>
</dbReference>
<organism evidence="9 10">
    <name type="scientific">Micractinium conductrix</name>
    <dbReference type="NCBI Taxonomy" id="554055"/>
    <lineage>
        <taxon>Eukaryota</taxon>
        <taxon>Viridiplantae</taxon>
        <taxon>Chlorophyta</taxon>
        <taxon>core chlorophytes</taxon>
        <taxon>Trebouxiophyceae</taxon>
        <taxon>Chlorellales</taxon>
        <taxon>Chlorellaceae</taxon>
        <taxon>Chlorella clade</taxon>
        <taxon>Micractinium</taxon>
    </lineage>
</organism>
<dbReference type="InterPro" id="IPR018053">
    <property type="entry name" value="Glyco_hydro_32_AS"/>
</dbReference>
<proteinExistence type="inferred from homology"/>
<sequence>MDVLIEELDASQLLAAPAAPAPPPAAPADRSADPGQPRFHVAPRCGWLNDPNGLIYYRGRYHLFYQHVEQGCEWDWGLVWGHAVSDDLATWRHLPPALRPTPGSGDADGCWSGCTAVSSEGVPTLLYTGVRLRSNDACGPPPPPERDNGLPFIETQLAAVLEDPDDELLLRWRKLPAPALALPPAGTRLMGWRDPFVYLGAGSAIPAGSNSPTAHGSDGAAAAAQPRQQGGASDGGGGSPATHRMLVGSGIAGQGGALLGYCKDCGGSSSTSVDGGSSSGAEGGSSSADGGSSLAGGWRYTGPVCSAADLAGSAAALASHGASEQAAAVATMEVELGEVWECPLLCRLPRHPGSGGSGGATEAEAEFEQQQLWLLAVSPYPHSPASVPSNPVLYWIGRLSEDGARFDLGTAAGPHRLDHGEVMYAPNGRTLLWAWLQERRLPGVVGDYSGCLTLPRQLAAAPDGRRLLQQPATEVSLLRRRASACGDGAPGAGSKAGGAPCAGPHTAAWYAEGVEVPEVQPLWVDGPSGQQLDVELVLRRGSAAAAGLLLLSHAADSQGSALLTYDWRENSLTVRFGVPAPGAGAGAAALRVPPPPAASSPRKAGTSRGAGGAPVDPAAAAVAAATGFAVEAQLAQLAEPLAEATAVEAAVAAEAAAANAAPRQHRRLVGGTLTAPAADAEGRVRLRVLLDGSALEVYTGSGEVLSTRVYRGTPPGSTGAASLAASLEAAAVEGAPAAAAEPAAAAAAASGCGIGIIALGGTALLESGAAWEMCSCWVGEEDGEAE</sequence>
<dbReference type="OrthoDB" id="202537at2759"/>
<reference evidence="9 10" key="1">
    <citation type="journal article" date="2018" name="Plant J.">
        <title>Genome sequences of Chlorella sorokiniana UTEX 1602 and Micractinium conductrix SAG 241.80: implications to maltose excretion by a green alga.</title>
        <authorList>
            <person name="Arriola M.B."/>
            <person name="Velmurugan N."/>
            <person name="Zhang Y."/>
            <person name="Plunkett M.H."/>
            <person name="Hondzo H."/>
            <person name="Barney B.M."/>
        </authorList>
    </citation>
    <scope>NUCLEOTIDE SEQUENCE [LARGE SCALE GENOMIC DNA]</scope>
    <source>
        <strain evidence="9 10">SAG 241.80</strain>
    </source>
</reference>
<comment type="caution">
    <text evidence="9">The sequence shown here is derived from an EMBL/GenBank/DDBJ whole genome shotgun (WGS) entry which is preliminary data.</text>
</comment>
<feature type="region of interest" description="Disordered" evidence="6">
    <location>
        <begin position="15"/>
        <end position="35"/>
    </location>
</feature>
<dbReference type="CDD" id="cd08996">
    <property type="entry name" value="GH32_FFase"/>
    <property type="match status" value="1"/>
</dbReference>